<sequence length="498" mass="55687">MQRPNKRAAKSKSQETKAEGFFQLRFDSPVAVSTPSTSVTLSELSQDGRRIHERTVPFVPPSPEKHRGTNSLLSSHSIAALWEIGSQDYMGMGMMDVDGNIQAFEEDVDLGDFEQTGAPVIQLEGPLQTGRRYVSSDNPFFQLKAEAATFLKELIGLDGRGSEFDVCGHCGSTEGVVYRCRSCSQGMMFCGSCILSKHKDRPLDCVEKWNGAFFETIWLKTLGLVVQKARKGFVVVDIDFVQEVDVQFCLCQRREVVGEFYQQLLRKSLFPATVSNPHTAFTFRAVRYFHVLTLTGKISMYDFYSGAERCTDGSGLKSSKERYDEFLRVIRLWRFLKPLKRGGVQPSPTLDLSAIPAGQLTVKCPACPRPGVNLPPGWEELVQANPDAAFLFFKFILVDACFCLKHRTISSEQKDPGLFTGKAYFVEQKDYQALMQEMKKKPDREEEAHCLGSTLSSIAQANTKFSKGYTQTGVMLCLCARHEMVEPNGTADPNKGER</sequence>
<keyword evidence="4" id="KW-1185">Reference proteome</keyword>
<name>A0ABR3EZW9_9AGAR</name>
<feature type="domain" description="CxC2-like cysteine cluster KDZ transposase-associated" evidence="2">
    <location>
        <begin position="227"/>
        <end position="314"/>
    </location>
</feature>
<reference evidence="3 4" key="1">
    <citation type="submission" date="2024-02" db="EMBL/GenBank/DDBJ databases">
        <title>A draft genome for the cacao thread blight pathogen Marasmius crinis-equi.</title>
        <authorList>
            <person name="Cohen S.P."/>
            <person name="Baruah I.K."/>
            <person name="Amoako-Attah I."/>
            <person name="Bukari Y."/>
            <person name="Meinhardt L.W."/>
            <person name="Bailey B.A."/>
        </authorList>
    </citation>
    <scope>NUCLEOTIDE SEQUENCE [LARGE SCALE GENOMIC DNA]</scope>
    <source>
        <strain evidence="3 4">GH-76</strain>
    </source>
</reference>
<dbReference type="PANTHER" id="PTHR33096">
    <property type="entry name" value="CXC2 DOMAIN-CONTAINING PROTEIN"/>
    <property type="match status" value="1"/>
</dbReference>
<evidence type="ECO:0000256" key="1">
    <source>
        <dbReference type="SAM" id="MobiDB-lite"/>
    </source>
</evidence>
<dbReference type="Pfam" id="PF18758">
    <property type="entry name" value="KDZ"/>
    <property type="match status" value="1"/>
</dbReference>
<comment type="caution">
    <text evidence="3">The sequence shown here is derived from an EMBL/GenBank/DDBJ whole genome shotgun (WGS) entry which is preliminary data.</text>
</comment>
<feature type="non-terminal residue" evidence="3">
    <location>
        <position position="498"/>
    </location>
</feature>
<accession>A0ABR3EZW9</accession>
<proteinExistence type="predicted"/>
<feature type="compositionally biased region" description="Basic residues" evidence="1">
    <location>
        <begin position="1"/>
        <end position="10"/>
    </location>
</feature>
<dbReference type="PANTHER" id="PTHR33096:SF1">
    <property type="entry name" value="CXC1-LIKE CYSTEINE CLUSTER ASSOCIATED WITH KDZ TRANSPOSASES DOMAIN-CONTAINING PROTEIN"/>
    <property type="match status" value="1"/>
</dbReference>
<dbReference type="Pfam" id="PF18803">
    <property type="entry name" value="CxC2"/>
    <property type="match status" value="1"/>
</dbReference>
<evidence type="ECO:0000259" key="2">
    <source>
        <dbReference type="Pfam" id="PF18803"/>
    </source>
</evidence>
<evidence type="ECO:0000313" key="4">
    <source>
        <dbReference type="Proteomes" id="UP001465976"/>
    </source>
</evidence>
<dbReference type="InterPro" id="IPR040521">
    <property type="entry name" value="KDZ"/>
</dbReference>
<feature type="region of interest" description="Disordered" evidence="1">
    <location>
        <begin position="1"/>
        <end position="20"/>
    </location>
</feature>
<dbReference type="Proteomes" id="UP001465976">
    <property type="component" value="Unassembled WGS sequence"/>
</dbReference>
<evidence type="ECO:0000313" key="3">
    <source>
        <dbReference type="EMBL" id="KAL0568485.1"/>
    </source>
</evidence>
<dbReference type="InterPro" id="IPR041457">
    <property type="entry name" value="CxC2_KDZ-assoc"/>
</dbReference>
<gene>
    <name evidence="3" type="ORF">V5O48_013496</name>
</gene>
<dbReference type="EMBL" id="JBAHYK010001328">
    <property type="protein sequence ID" value="KAL0568485.1"/>
    <property type="molecule type" value="Genomic_DNA"/>
</dbReference>
<organism evidence="3 4">
    <name type="scientific">Marasmius crinis-equi</name>
    <dbReference type="NCBI Taxonomy" id="585013"/>
    <lineage>
        <taxon>Eukaryota</taxon>
        <taxon>Fungi</taxon>
        <taxon>Dikarya</taxon>
        <taxon>Basidiomycota</taxon>
        <taxon>Agaricomycotina</taxon>
        <taxon>Agaricomycetes</taxon>
        <taxon>Agaricomycetidae</taxon>
        <taxon>Agaricales</taxon>
        <taxon>Marasmiineae</taxon>
        <taxon>Marasmiaceae</taxon>
        <taxon>Marasmius</taxon>
    </lineage>
</organism>
<protein>
    <recommendedName>
        <fullName evidence="2">CxC2-like cysteine cluster KDZ transposase-associated domain-containing protein</fullName>
    </recommendedName>
</protein>